<feature type="chain" id="PRO_5045537050" evidence="1">
    <location>
        <begin position="30"/>
        <end position="203"/>
    </location>
</feature>
<evidence type="ECO:0000313" key="2">
    <source>
        <dbReference type="EMBL" id="MFD2457357.1"/>
    </source>
</evidence>
<dbReference type="PROSITE" id="PS51257">
    <property type="entry name" value="PROKAR_LIPOPROTEIN"/>
    <property type="match status" value="1"/>
</dbReference>
<protein>
    <submittedName>
        <fullName evidence="2">DUF3558 domain-containing protein</fullName>
    </submittedName>
</protein>
<name>A0ABW5G785_9PSEU</name>
<dbReference type="RefSeq" id="WP_345388601.1">
    <property type="nucleotide sequence ID" value="NZ_BAABHG010000003.1"/>
</dbReference>
<sequence>MTRRTRPLTTAFIGCVLVLAGCSPTPPPAVYPSEDPKIPVPPIPAPLNGEKFIADPCTAITVQQLNDIGFSGGTQERDPGGTRCDIKFGNLARVGAWRSQGFRETLRFLYTEHAKGHGAGINNRWDELIVNGYPGVIVRVEDNIPSHKDKGPVSCTLALGIDNDTLIYLNAATYESPQAGPWRYDPCGATKKVAELAITNLRS</sequence>
<gene>
    <name evidence="2" type="ORF">ACFSYJ_02045</name>
</gene>
<keyword evidence="3" id="KW-1185">Reference proteome</keyword>
<reference evidence="3" key="1">
    <citation type="journal article" date="2019" name="Int. J. Syst. Evol. Microbiol.">
        <title>The Global Catalogue of Microorganisms (GCM) 10K type strain sequencing project: providing services to taxonomists for standard genome sequencing and annotation.</title>
        <authorList>
            <consortium name="The Broad Institute Genomics Platform"/>
            <consortium name="The Broad Institute Genome Sequencing Center for Infectious Disease"/>
            <person name="Wu L."/>
            <person name="Ma J."/>
        </authorList>
    </citation>
    <scope>NUCLEOTIDE SEQUENCE [LARGE SCALE GENOMIC DNA]</scope>
    <source>
        <strain evidence="3">CGMCC 4.7643</strain>
    </source>
</reference>
<comment type="caution">
    <text evidence="2">The sequence shown here is derived from an EMBL/GenBank/DDBJ whole genome shotgun (WGS) entry which is preliminary data.</text>
</comment>
<evidence type="ECO:0000313" key="3">
    <source>
        <dbReference type="Proteomes" id="UP001597419"/>
    </source>
</evidence>
<accession>A0ABW5G785</accession>
<dbReference type="EMBL" id="JBHUKU010000002">
    <property type="protein sequence ID" value="MFD2457357.1"/>
    <property type="molecule type" value="Genomic_DNA"/>
</dbReference>
<dbReference type="InterPro" id="IPR024520">
    <property type="entry name" value="DUF3558"/>
</dbReference>
<keyword evidence="1" id="KW-0732">Signal</keyword>
<proteinExistence type="predicted"/>
<feature type="signal peptide" evidence="1">
    <location>
        <begin position="1"/>
        <end position="29"/>
    </location>
</feature>
<evidence type="ECO:0000256" key="1">
    <source>
        <dbReference type="SAM" id="SignalP"/>
    </source>
</evidence>
<dbReference type="Pfam" id="PF12079">
    <property type="entry name" value="DUF3558"/>
    <property type="match status" value="1"/>
</dbReference>
<organism evidence="2 3">
    <name type="scientific">Amycolatopsis samaneae</name>
    <dbReference type="NCBI Taxonomy" id="664691"/>
    <lineage>
        <taxon>Bacteria</taxon>
        <taxon>Bacillati</taxon>
        <taxon>Actinomycetota</taxon>
        <taxon>Actinomycetes</taxon>
        <taxon>Pseudonocardiales</taxon>
        <taxon>Pseudonocardiaceae</taxon>
        <taxon>Amycolatopsis</taxon>
    </lineage>
</organism>
<dbReference type="Proteomes" id="UP001597419">
    <property type="component" value="Unassembled WGS sequence"/>
</dbReference>